<dbReference type="Proteomes" id="UP000812966">
    <property type="component" value="Unassembled WGS sequence"/>
</dbReference>
<evidence type="ECO:0000256" key="4">
    <source>
        <dbReference type="ARBA" id="ARBA00022989"/>
    </source>
</evidence>
<dbReference type="PROSITE" id="PS50216">
    <property type="entry name" value="DHHC"/>
    <property type="match status" value="1"/>
</dbReference>
<evidence type="ECO:0000313" key="15">
    <source>
        <dbReference type="Proteomes" id="UP000812966"/>
    </source>
</evidence>
<feature type="region of interest" description="Disordered" evidence="12">
    <location>
        <begin position="500"/>
        <end position="528"/>
    </location>
</feature>
<accession>A0A8K0JG45</accession>
<feature type="domain" description="Palmitoyltransferase DHHC" evidence="13">
    <location>
        <begin position="309"/>
        <end position="424"/>
    </location>
</feature>
<feature type="region of interest" description="Disordered" evidence="12">
    <location>
        <begin position="175"/>
        <end position="210"/>
    </location>
</feature>
<dbReference type="GO" id="GO:0016020">
    <property type="term" value="C:membrane"/>
    <property type="evidence" value="ECO:0007669"/>
    <property type="project" value="UniProtKB-SubCell"/>
</dbReference>
<protein>
    <recommendedName>
        <fullName evidence="11">Palmitoyltransferase</fullName>
        <ecNumber evidence="11">2.3.1.225</ecNumber>
    </recommendedName>
</protein>
<evidence type="ECO:0000256" key="7">
    <source>
        <dbReference type="ARBA" id="ARBA00023288"/>
    </source>
</evidence>
<dbReference type="Pfam" id="PF01529">
    <property type="entry name" value="DHHC"/>
    <property type="match status" value="1"/>
</dbReference>
<evidence type="ECO:0000256" key="2">
    <source>
        <dbReference type="ARBA" id="ARBA00022679"/>
    </source>
</evidence>
<dbReference type="PANTHER" id="PTHR22883">
    <property type="entry name" value="ZINC FINGER DHHC DOMAIN CONTAINING PROTEIN"/>
    <property type="match status" value="1"/>
</dbReference>
<dbReference type="EC" id="2.3.1.225" evidence="11"/>
<evidence type="ECO:0000256" key="11">
    <source>
        <dbReference type="RuleBase" id="RU079119"/>
    </source>
</evidence>
<evidence type="ECO:0000256" key="1">
    <source>
        <dbReference type="ARBA" id="ARBA00004141"/>
    </source>
</evidence>
<feature type="transmembrane region" description="Helical" evidence="11">
    <location>
        <begin position="389"/>
        <end position="408"/>
    </location>
</feature>
<feature type="transmembrane region" description="Helical" evidence="11">
    <location>
        <begin position="38"/>
        <end position="56"/>
    </location>
</feature>
<keyword evidence="2 11" id="KW-0808">Transferase</keyword>
<evidence type="ECO:0000256" key="6">
    <source>
        <dbReference type="ARBA" id="ARBA00023139"/>
    </source>
</evidence>
<keyword evidence="5 11" id="KW-0472">Membrane</keyword>
<feature type="compositionally biased region" description="Polar residues" evidence="12">
    <location>
        <begin position="273"/>
        <end position="300"/>
    </location>
</feature>
<feature type="region of interest" description="Disordered" evidence="12">
    <location>
        <begin position="107"/>
        <end position="154"/>
    </location>
</feature>
<dbReference type="GO" id="GO:0006612">
    <property type="term" value="P:protein targeting to membrane"/>
    <property type="evidence" value="ECO:0007669"/>
    <property type="project" value="TreeGrafter"/>
</dbReference>
<comment type="similarity">
    <text evidence="9">Belongs to the DHHC palmitoyltransferase family. PFA5 subfamily.</text>
</comment>
<sequence length="528" mass="58479">MEPSPPPEKAKRKLLGVIKVIDSRERDRSVPAPWAYRWSWRIFVVCAVVYSYYVMIGRLCAPMLQRRSDARGSVGQGAGLLIGETILFLMFCWTYLKAISTSPGIAPEVIPRSEPPPTYHPDQQPSTNASSANHHNHLSDDTEDDLNLAGNAGPLDGGRNLLPAEFSLPGFMDSSASASASPPFASYGTQRGGNGNGIAEAEGNRDTGRISSSLNLGYGYGNGNEMNLVGSRESGIPLTSPGQHRQGQGQGQEQGQRSGQTNYTHTVWGDGNPTETDQSRTDLPQAQGEPGSQAQFQDQAPSRPFPPDQKEQAYCSYCQIYKPWRSHHCRVCGVCVLGMDHDCPWVGCIGWRNHKFFINFLTWSTIYTIYVFVVLVCKLSQGGSADGQMIGIAALSGFFTLFTASMLLSHMQLIAVGMTTIESFSMRSQLDRERAFLTRQFGVCGWTRKRKAMKTWGREWGDLKDEGNRWFLGPGPYDEWKRVMGDSPVGWILPVGRSKGDGIHFPQNPRFAPDGTRRRRQDWPAELQ</sequence>
<feature type="compositionally biased region" description="Low complexity" evidence="12">
    <location>
        <begin position="175"/>
        <end position="186"/>
    </location>
</feature>
<comment type="subcellular location">
    <subcellularLocation>
        <location evidence="1">Membrane</location>
        <topology evidence="1">Multi-pass membrane protein</topology>
    </subcellularLocation>
</comment>
<evidence type="ECO:0000256" key="8">
    <source>
        <dbReference type="ARBA" id="ARBA00023315"/>
    </source>
</evidence>
<evidence type="ECO:0000259" key="13">
    <source>
        <dbReference type="Pfam" id="PF01529"/>
    </source>
</evidence>
<evidence type="ECO:0000256" key="12">
    <source>
        <dbReference type="SAM" id="MobiDB-lite"/>
    </source>
</evidence>
<feature type="compositionally biased region" description="Low complexity" evidence="12">
    <location>
        <begin position="242"/>
        <end position="260"/>
    </location>
</feature>
<comment type="caution">
    <text evidence="14">The sequence shown here is derived from an EMBL/GenBank/DDBJ whole genome shotgun (WGS) entry which is preliminary data.</text>
</comment>
<evidence type="ECO:0000256" key="10">
    <source>
        <dbReference type="ARBA" id="ARBA00048048"/>
    </source>
</evidence>
<evidence type="ECO:0000256" key="3">
    <source>
        <dbReference type="ARBA" id="ARBA00022692"/>
    </source>
</evidence>
<feature type="compositionally biased region" description="Polar residues" evidence="12">
    <location>
        <begin position="121"/>
        <end position="133"/>
    </location>
</feature>
<organism evidence="14 15">
    <name type="scientific">Filobasidium floriforme</name>
    <dbReference type="NCBI Taxonomy" id="5210"/>
    <lineage>
        <taxon>Eukaryota</taxon>
        <taxon>Fungi</taxon>
        <taxon>Dikarya</taxon>
        <taxon>Basidiomycota</taxon>
        <taxon>Agaricomycotina</taxon>
        <taxon>Tremellomycetes</taxon>
        <taxon>Filobasidiales</taxon>
        <taxon>Filobasidiaceae</taxon>
        <taxon>Filobasidium</taxon>
    </lineage>
</organism>
<evidence type="ECO:0000313" key="14">
    <source>
        <dbReference type="EMBL" id="KAG7529039.1"/>
    </source>
</evidence>
<evidence type="ECO:0000256" key="5">
    <source>
        <dbReference type="ARBA" id="ARBA00023136"/>
    </source>
</evidence>
<feature type="region of interest" description="Disordered" evidence="12">
    <location>
        <begin position="228"/>
        <end position="309"/>
    </location>
</feature>
<gene>
    <name evidence="14" type="ORF">FFLO_05801</name>
</gene>
<keyword evidence="6" id="KW-0564">Palmitate</keyword>
<dbReference type="InterPro" id="IPR001594">
    <property type="entry name" value="Palmitoyltrfase_DHHC"/>
</dbReference>
<comment type="domain">
    <text evidence="11">The DHHC domain is required for palmitoyltransferase activity.</text>
</comment>
<proteinExistence type="inferred from homology"/>
<keyword evidence="8 11" id="KW-0012">Acyltransferase</keyword>
<reference evidence="14" key="1">
    <citation type="submission" date="2020-04" db="EMBL/GenBank/DDBJ databases">
        <title>Analysis of mating type loci in Filobasidium floriforme.</title>
        <authorList>
            <person name="Nowrousian M."/>
        </authorList>
    </citation>
    <scope>NUCLEOTIDE SEQUENCE</scope>
    <source>
        <strain evidence="14">CBS 6242</strain>
    </source>
</reference>
<feature type="transmembrane region" description="Helical" evidence="11">
    <location>
        <begin position="356"/>
        <end position="377"/>
    </location>
</feature>
<keyword evidence="4 11" id="KW-1133">Transmembrane helix</keyword>
<dbReference type="EMBL" id="JABELV010000158">
    <property type="protein sequence ID" value="KAG7529039.1"/>
    <property type="molecule type" value="Genomic_DNA"/>
</dbReference>
<dbReference type="GO" id="GO:0005794">
    <property type="term" value="C:Golgi apparatus"/>
    <property type="evidence" value="ECO:0007669"/>
    <property type="project" value="TreeGrafter"/>
</dbReference>
<dbReference type="GO" id="GO:0019706">
    <property type="term" value="F:protein-cysteine S-palmitoyltransferase activity"/>
    <property type="evidence" value="ECO:0007669"/>
    <property type="project" value="UniProtKB-EC"/>
</dbReference>
<name>A0A8K0JG45_9TREE</name>
<dbReference type="AlphaFoldDB" id="A0A8K0JG45"/>
<keyword evidence="7" id="KW-0449">Lipoprotein</keyword>
<comment type="catalytic activity">
    <reaction evidence="10 11">
        <text>L-cysteinyl-[protein] + hexadecanoyl-CoA = S-hexadecanoyl-L-cysteinyl-[protein] + CoA</text>
        <dbReference type="Rhea" id="RHEA:36683"/>
        <dbReference type="Rhea" id="RHEA-COMP:10131"/>
        <dbReference type="Rhea" id="RHEA-COMP:11032"/>
        <dbReference type="ChEBI" id="CHEBI:29950"/>
        <dbReference type="ChEBI" id="CHEBI:57287"/>
        <dbReference type="ChEBI" id="CHEBI:57379"/>
        <dbReference type="ChEBI" id="CHEBI:74151"/>
        <dbReference type="EC" id="2.3.1.225"/>
    </reaction>
</comment>
<keyword evidence="3 11" id="KW-0812">Transmembrane</keyword>
<dbReference type="GO" id="GO:0005783">
    <property type="term" value="C:endoplasmic reticulum"/>
    <property type="evidence" value="ECO:0007669"/>
    <property type="project" value="TreeGrafter"/>
</dbReference>
<dbReference type="PANTHER" id="PTHR22883:SF23">
    <property type="entry name" value="PALMITOYLTRANSFERASE ZDHHC6"/>
    <property type="match status" value="1"/>
</dbReference>
<dbReference type="OrthoDB" id="1436450at2759"/>
<evidence type="ECO:0000256" key="9">
    <source>
        <dbReference type="ARBA" id="ARBA00038298"/>
    </source>
</evidence>
<dbReference type="InterPro" id="IPR039859">
    <property type="entry name" value="PFA4/ZDH16/20/ERF2-like"/>
</dbReference>
<keyword evidence="15" id="KW-1185">Reference proteome</keyword>